<dbReference type="EMBL" id="CAKXAJ010025836">
    <property type="protein sequence ID" value="CAH2244605.1"/>
    <property type="molecule type" value="Genomic_DNA"/>
</dbReference>
<comment type="caution">
    <text evidence="1">The sequence shown here is derived from an EMBL/GenBank/DDBJ whole genome shotgun (WGS) entry which is preliminary data.</text>
</comment>
<reference evidence="1" key="1">
    <citation type="submission" date="2022-03" db="EMBL/GenBank/DDBJ databases">
        <authorList>
            <person name="Lindestad O."/>
        </authorList>
    </citation>
    <scope>NUCLEOTIDE SEQUENCE</scope>
</reference>
<dbReference type="OrthoDB" id="7490433at2759"/>
<organism evidence="1 2">
    <name type="scientific">Pararge aegeria aegeria</name>
    <dbReference type="NCBI Taxonomy" id="348720"/>
    <lineage>
        <taxon>Eukaryota</taxon>
        <taxon>Metazoa</taxon>
        <taxon>Ecdysozoa</taxon>
        <taxon>Arthropoda</taxon>
        <taxon>Hexapoda</taxon>
        <taxon>Insecta</taxon>
        <taxon>Pterygota</taxon>
        <taxon>Neoptera</taxon>
        <taxon>Endopterygota</taxon>
        <taxon>Lepidoptera</taxon>
        <taxon>Glossata</taxon>
        <taxon>Ditrysia</taxon>
        <taxon>Papilionoidea</taxon>
        <taxon>Nymphalidae</taxon>
        <taxon>Satyrinae</taxon>
        <taxon>Satyrini</taxon>
        <taxon>Parargina</taxon>
        <taxon>Pararge</taxon>
    </lineage>
</organism>
<evidence type="ECO:0000313" key="1">
    <source>
        <dbReference type="EMBL" id="CAH2244605.1"/>
    </source>
</evidence>
<protein>
    <submittedName>
        <fullName evidence="1">Jg11719 protein</fullName>
    </submittedName>
</protein>
<accession>A0A8S4S3W1</accession>
<proteinExistence type="predicted"/>
<dbReference type="AlphaFoldDB" id="A0A8S4S3W1"/>
<sequence>MWPKDITQYKYIKILLYQSKEKLQACQPAFLFSIQSTLANRILSYFGHITRRGNESIEKLIVVGNVEGKRPRGRSPTRWSDQLRETGARTFYNAIQMAKDRTRWREILYDKITRHTSDHDPQS</sequence>
<name>A0A8S4S3W1_9NEOP</name>
<gene>
    <name evidence="1" type="primary">jg11719</name>
    <name evidence="1" type="ORF">PAEG_LOCUS20531</name>
</gene>
<keyword evidence="2" id="KW-1185">Reference proteome</keyword>
<dbReference type="Proteomes" id="UP000838756">
    <property type="component" value="Unassembled WGS sequence"/>
</dbReference>
<evidence type="ECO:0000313" key="2">
    <source>
        <dbReference type="Proteomes" id="UP000838756"/>
    </source>
</evidence>